<dbReference type="GO" id="GO:0000160">
    <property type="term" value="P:phosphorelay signal transduction system"/>
    <property type="evidence" value="ECO:0007669"/>
    <property type="project" value="InterPro"/>
</dbReference>
<organism evidence="4 5">
    <name type="scientific">candidate division CPR2 bacterium GW2011_GWC2_39_10</name>
    <dbReference type="NCBI Taxonomy" id="1618345"/>
    <lineage>
        <taxon>Bacteria</taxon>
        <taxon>Bacteria division CPR2</taxon>
    </lineage>
</organism>
<dbReference type="InterPro" id="IPR001789">
    <property type="entry name" value="Sig_transdc_resp-reg_receiver"/>
</dbReference>
<sequence>MKKVLIVEDNELLRTALGKGLLGLGFDVEAATNGQEGLEAAKKAGGDLSIILCDVMMPVMDGFQMLREIKQDPVLRRIPFVFLTAIGDLDRMEKGRELGVADFLIKDNVDLDKLTEVINKYA</sequence>
<comment type="caution">
    <text evidence="4">The sequence shown here is derived from an EMBL/GenBank/DDBJ whole genome shotgun (WGS) entry which is preliminary data.</text>
</comment>
<dbReference type="PROSITE" id="PS50110">
    <property type="entry name" value="RESPONSE_REGULATORY"/>
    <property type="match status" value="1"/>
</dbReference>
<dbReference type="PANTHER" id="PTHR44591:SF3">
    <property type="entry name" value="RESPONSE REGULATORY DOMAIN-CONTAINING PROTEIN"/>
    <property type="match status" value="1"/>
</dbReference>
<accession>A0A0G0LS48</accession>
<feature type="modified residue" description="4-aspartylphosphate" evidence="2">
    <location>
        <position position="54"/>
    </location>
</feature>
<evidence type="ECO:0000256" key="1">
    <source>
        <dbReference type="ARBA" id="ARBA00022553"/>
    </source>
</evidence>
<reference evidence="4 5" key="1">
    <citation type="journal article" date="2015" name="Nature">
        <title>rRNA introns, odd ribosomes, and small enigmatic genomes across a large radiation of phyla.</title>
        <authorList>
            <person name="Brown C.T."/>
            <person name="Hug L.A."/>
            <person name="Thomas B.C."/>
            <person name="Sharon I."/>
            <person name="Castelle C.J."/>
            <person name="Singh A."/>
            <person name="Wilkins M.J."/>
            <person name="Williams K.H."/>
            <person name="Banfield J.F."/>
        </authorList>
    </citation>
    <scope>NUCLEOTIDE SEQUENCE [LARGE SCALE GENOMIC DNA]</scope>
</reference>
<name>A0A0G0LS48_UNCC2</name>
<dbReference type="PANTHER" id="PTHR44591">
    <property type="entry name" value="STRESS RESPONSE REGULATOR PROTEIN 1"/>
    <property type="match status" value="1"/>
</dbReference>
<proteinExistence type="predicted"/>
<dbReference type="Gene3D" id="3.40.50.2300">
    <property type="match status" value="1"/>
</dbReference>
<dbReference type="SMART" id="SM00448">
    <property type="entry name" value="REC"/>
    <property type="match status" value="1"/>
</dbReference>
<dbReference type="SUPFAM" id="SSF52172">
    <property type="entry name" value="CheY-like"/>
    <property type="match status" value="1"/>
</dbReference>
<keyword evidence="1 2" id="KW-0597">Phosphoprotein</keyword>
<dbReference type="Pfam" id="PF00072">
    <property type="entry name" value="Response_reg"/>
    <property type="match status" value="1"/>
</dbReference>
<evidence type="ECO:0000259" key="3">
    <source>
        <dbReference type="PROSITE" id="PS50110"/>
    </source>
</evidence>
<dbReference type="InterPro" id="IPR011006">
    <property type="entry name" value="CheY-like_superfamily"/>
</dbReference>
<gene>
    <name evidence="4" type="ORF">UT18_C0015G0016</name>
</gene>
<dbReference type="InterPro" id="IPR050595">
    <property type="entry name" value="Bact_response_regulator"/>
</dbReference>
<dbReference type="Proteomes" id="UP000034207">
    <property type="component" value="Unassembled WGS sequence"/>
</dbReference>
<dbReference type="EMBL" id="LBVV01000015">
    <property type="protein sequence ID" value="KKQ93862.1"/>
    <property type="molecule type" value="Genomic_DNA"/>
</dbReference>
<protein>
    <submittedName>
        <fullName evidence="4">Two-component response regulator, CheY subfamily</fullName>
    </submittedName>
</protein>
<evidence type="ECO:0000313" key="5">
    <source>
        <dbReference type="Proteomes" id="UP000034207"/>
    </source>
</evidence>
<dbReference type="AlphaFoldDB" id="A0A0G0LS48"/>
<evidence type="ECO:0000313" key="4">
    <source>
        <dbReference type="EMBL" id="KKQ93862.1"/>
    </source>
</evidence>
<dbReference type="STRING" id="1618345.UT18_C0015G0016"/>
<feature type="domain" description="Response regulatory" evidence="3">
    <location>
        <begin position="3"/>
        <end position="121"/>
    </location>
</feature>
<evidence type="ECO:0000256" key="2">
    <source>
        <dbReference type="PROSITE-ProRule" id="PRU00169"/>
    </source>
</evidence>